<feature type="region of interest" description="Disordered" evidence="1">
    <location>
        <begin position="1"/>
        <end position="29"/>
    </location>
</feature>
<gene>
    <name evidence="2" type="ORF">E2C01_029988</name>
</gene>
<organism evidence="2 3">
    <name type="scientific">Portunus trituberculatus</name>
    <name type="common">Swimming crab</name>
    <name type="synonym">Neptunus trituberculatus</name>
    <dbReference type="NCBI Taxonomy" id="210409"/>
    <lineage>
        <taxon>Eukaryota</taxon>
        <taxon>Metazoa</taxon>
        <taxon>Ecdysozoa</taxon>
        <taxon>Arthropoda</taxon>
        <taxon>Crustacea</taxon>
        <taxon>Multicrustacea</taxon>
        <taxon>Malacostraca</taxon>
        <taxon>Eumalacostraca</taxon>
        <taxon>Eucarida</taxon>
        <taxon>Decapoda</taxon>
        <taxon>Pleocyemata</taxon>
        <taxon>Brachyura</taxon>
        <taxon>Eubrachyura</taxon>
        <taxon>Portunoidea</taxon>
        <taxon>Portunidae</taxon>
        <taxon>Portuninae</taxon>
        <taxon>Portunus</taxon>
    </lineage>
</organism>
<keyword evidence="3" id="KW-1185">Reference proteome</keyword>
<evidence type="ECO:0000313" key="2">
    <source>
        <dbReference type="EMBL" id="MPC36526.1"/>
    </source>
</evidence>
<proteinExistence type="predicted"/>
<dbReference type="Proteomes" id="UP000324222">
    <property type="component" value="Unassembled WGS sequence"/>
</dbReference>
<name>A0A5B7ETP2_PORTR</name>
<evidence type="ECO:0000313" key="3">
    <source>
        <dbReference type="Proteomes" id="UP000324222"/>
    </source>
</evidence>
<reference evidence="2 3" key="1">
    <citation type="submission" date="2019-05" db="EMBL/GenBank/DDBJ databases">
        <title>Another draft genome of Portunus trituberculatus and its Hox gene families provides insights of decapod evolution.</title>
        <authorList>
            <person name="Jeong J.-H."/>
            <person name="Song I."/>
            <person name="Kim S."/>
            <person name="Choi T."/>
            <person name="Kim D."/>
            <person name="Ryu S."/>
            <person name="Kim W."/>
        </authorList>
    </citation>
    <scope>NUCLEOTIDE SEQUENCE [LARGE SCALE GENOMIC DNA]</scope>
    <source>
        <tissue evidence="2">Muscle</tissue>
    </source>
</reference>
<evidence type="ECO:0000256" key="1">
    <source>
        <dbReference type="SAM" id="MobiDB-lite"/>
    </source>
</evidence>
<dbReference type="EMBL" id="VSRR010003541">
    <property type="protein sequence ID" value="MPC36526.1"/>
    <property type="molecule type" value="Genomic_DNA"/>
</dbReference>
<comment type="caution">
    <text evidence="2">The sequence shown here is derived from an EMBL/GenBank/DDBJ whole genome shotgun (WGS) entry which is preliminary data.</text>
</comment>
<protein>
    <submittedName>
        <fullName evidence="2">Uncharacterized protein</fullName>
    </submittedName>
</protein>
<dbReference type="AlphaFoldDB" id="A0A5B7ETP2"/>
<accession>A0A5B7ETP2</accession>
<sequence>MGSDEATVGRDRKRWGSVGSGEGSDVDNWIKKASRRSFPPSVREVLALPRPARLPTPGLSRLWSSLPLLTPTALHPCFLLPHPHIHYAHKHKTQWNNETVTMY</sequence>